<accession>A0A098Y9B1</accession>
<feature type="transmembrane region" description="Helical" evidence="1">
    <location>
        <begin position="113"/>
        <end position="130"/>
    </location>
</feature>
<keyword evidence="1" id="KW-0472">Membrane</keyword>
<keyword evidence="1" id="KW-1133">Transmembrane helix</keyword>
<dbReference type="STRING" id="1522368.IN07_09045"/>
<protein>
    <submittedName>
        <fullName evidence="2">Uncharacterized protein</fullName>
    </submittedName>
</protein>
<organism evidence="2 3">
    <name type="scientific">Modestobacter caceresii</name>
    <dbReference type="NCBI Taxonomy" id="1522368"/>
    <lineage>
        <taxon>Bacteria</taxon>
        <taxon>Bacillati</taxon>
        <taxon>Actinomycetota</taxon>
        <taxon>Actinomycetes</taxon>
        <taxon>Geodermatophilales</taxon>
        <taxon>Geodermatophilaceae</taxon>
        <taxon>Modestobacter</taxon>
    </lineage>
</organism>
<sequence>MSVAALVVLGVLAVAGAALTPHTDRRGSRFGGALLVLLLGAAAALAWRADRVGDGVEVGGQLLAVASAALGGGPVATAVLRAADPDRVAGRRRASDPEVLRGGAWIGVLERSAIAVTVLAGFAEGLAVLIAVKGLGRFNELKAPVASERFIIGTLASGLWALGCVGVAVLLRT</sequence>
<comment type="caution">
    <text evidence="2">The sequence shown here is derived from an EMBL/GenBank/DDBJ whole genome shotgun (WGS) entry which is preliminary data.</text>
</comment>
<dbReference type="OrthoDB" id="3388334at2"/>
<keyword evidence="3" id="KW-1185">Reference proteome</keyword>
<evidence type="ECO:0000256" key="1">
    <source>
        <dbReference type="SAM" id="Phobius"/>
    </source>
</evidence>
<proteinExistence type="predicted"/>
<evidence type="ECO:0000313" key="3">
    <source>
        <dbReference type="Proteomes" id="UP000029713"/>
    </source>
</evidence>
<gene>
    <name evidence="2" type="ORF">IN07_09045</name>
</gene>
<name>A0A098Y9B1_9ACTN</name>
<dbReference type="EMBL" id="JPMX01000029">
    <property type="protein sequence ID" value="KGH47089.1"/>
    <property type="molecule type" value="Genomic_DNA"/>
</dbReference>
<keyword evidence="1" id="KW-0812">Transmembrane</keyword>
<reference evidence="2 3" key="1">
    <citation type="submission" date="2014-07" db="EMBL/GenBank/DDBJ databases">
        <title>Biosystematic studies on Modestobacter strains isolated from extreme hyper-arid desert soil and from historic building.</title>
        <authorList>
            <person name="Bukarasam K."/>
            <person name="Bull A."/>
            <person name="Girard G."/>
            <person name="van Wezel G."/>
            <person name="Goodfellow M."/>
        </authorList>
    </citation>
    <scope>NUCLEOTIDE SEQUENCE [LARGE SCALE GENOMIC DNA]</scope>
    <source>
        <strain evidence="2 3">KNN45-2b</strain>
    </source>
</reference>
<dbReference type="Proteomes" id="UP000029713">
    <property type="component" value="Unassembled WGS sequence"/>
</dbReference>
<feature type="transmembrane region" description="Helical" evidence="1">
    <location>
        <begin position="27"/>
        <end position="47"/>
    </location>
</feature>
<dbReference type="RefSeq" id="WP_036335251.1">
    <property type="nucleotide sequence ID" value="NZ_JPMX01000029.1"/>
</dbReference>
<dbReference type="AlphaFoldDB" id="A0A098Y9B1"/>
<feature type="transmembrane region" description="Helical" evidence="1">
    <location>
        <begin position="150"/>
        <end position="171"/>
    </location>
</feature>
<evidence type="ECO:0000313" key="2">
    <source>
        <dbReference type="EMBL" id="KGH47089.1"/>
    </source>
</evidence>